<evidence type="ECO:0000256" key="2">
    <source>
        <dbReference type="ARBA" id="ARBA00023015"/>
    </source>
</evidence>
<dbReference type="InterPro" id="IPR005119">
    <property type="entry name" value="LysR_subst-bd"/>
</dbReference>
<comment type="caution">
    <text evidence="6">The sequence shown here is derived from an EMBL/GenBank/DDBJ whole genome shotgun (WGS) entry which is preliminary data.</text>
</comment>
<dbReference type="PANTHER" id="PTHR30346:SF0">
    <property type="entry name" value="HCA OPERON TRANSCRIPTIONAL ACTIVATOR HCAR"/>
    <property type="match status" value="1"/>
</dbReference>
<dbReference type="InterPro" id="IPR036388">
    <property type="entry name" value="WH-like_DNA-bd_sf"/>
</dbReference>
<dbReference type="SUPFAM" id="SSF46785">
    <property type="entry name" value="Winged helix' DNA-binding domain"/>
    <property type="match status" value="1"/>
</dbReference>
<dbReference type="Pfam" id="PF03466">
    <property type="entry name" value="LysR_substrate"/>
    <property type="match status" value="1"/>
</dbReference>
<dbReference type="PROSITE" id="PS50931">
    <property type="entry name" value="HTH_LYSR"/>
    <property type="match status" value="1"/>
</dbReference>
<accession>A0ABU4HW01</accession>
<dbReference type="CDD" id="cd08414">
    <property type="entry name" value="PBP2_LTTR_aromatics_like"/>
    <property type="match status" value="1"/>
</dbReference>
<dbReference type="SUPFAM" id="SSF53850">
    <property type="entry name" value="Periplasmic binding protein-like II"/>
    <property type="match status" value="1"/>
</dbReference>
<feature type="domain" description="HTH lysR-type" evidence="5">
    <location>
        <begin position="1"/>
        <end position="58"/>
    </location>
</feature>
<evidence type="ECO:0000313" key="7">
    <source>
        <dbReference type="Proteomes" id="UP001284601"/>
    </source>
</evidence>
<dbReference type="Proteomes" id="UP001284601">
    <property type="component" value="Unassembled WGS sequence"/>
</dbReference>
<protein>
    <submittedName>
        <fullName evidence="6">LysR substrate-binding domain-containing protein</fullName>
    </submittedName>
</protein>
<dbReference type="Gene3D" id="3.40.190.10">
    <property type="entry name" value="Periplasmic binding protein-like II"/>
    <property type="match status" value="2"/>
</dbReference>
<gene>
    <name evidence="6" type="ORF">R7226_24370</name>
</gene>
<keyword evidence="7" id="KW-1185">Reference proteome</keyword>
<keyword evidence="3" id="KW-0238">DNA-binding</keyword>
<dbReference type="Pfam" id="PF00126">
    <property type="entry name" value="HTH_1"/>
    <property type="match status" value="1"/>
</dbReference>
<evidence type="ECO:0000259" key="5">
    <source>
        <dbReference type="PROSITE" id="PS50931"/>
    </source>
</evidence>
<evidence type="ECO:0000313" key="6">
    <source>
        <dbReference type="EMBL" id="MDW5597507.1"/>
    </source>
</evidence>
<dbReference type="Gene3D" id="1.10.10.10">
    <property type="entry name" value="Winged helix-like DNA-binding domain superfamily/Winged helix DNA-binding domain"/>
    <property type="match status" value="1"/>
</dbReference>
<reference evidence="7" key="1">
    <citation type="submission" date="2023-07" db="EMBL/GenBank/DDBJ databases">
        <title>Conexibacter stalactiti sp. nov., isolated from stalactites in a lava cave and emended description of the genus Conexibacter.</title>
        <authorList>
            <person name="Lee S.D."/>
        </authorList>
    </citation>
    <scope>NUCLEOTIDE SEQUENCE [LARGE SCALE GENOMIC DNA]</scope>
    <source>
        <strain evidence="7">KCTC 39840</strain>
    </source>
</reference>
<dbReference type="InterPro" id="IPR000847">
    <property type="entry name" value="LysR_HTH_N"/>
</dbReference>
<name>A0ABU4HW01_9ACTN</name>
<evidence type="ECO:0000256" key="4">
    <source>
        <dbReference type="ARBA" id="ARBA00023163"/>
    </source>
</evidence>
<keyword evidence="4" id="KW-0804">Transcription</keyword>
<comment type="similarity">
    <text evidence="1">Belongs to the LysR transcriptional regulatory family.</text>
</comment>
<sequence>MDLRQLRYFVAVAEELHFTRAASRLHLAQSALSAQIVALEREVGAPLFTRANRRVELTRVGTALLPRARELLESADRVLAETRALAAREAETLSVGCMGAVPGELLSVVVDELKNERPSAQIEVHAFDFATISESLAQARADVAFIYMPYDEAELAELEVVPLVEEQRNVVMASSHPLANRAELTPEDLAGETFISHSAAVSQTWRDFWLLTEELGHRPEVNARTADTLEEWLHLIAQGQGIDTAPTLISRYYPWPGIRFVPLVEARFATLAVVRRRDATEPLVDAFVRTAQRVSQRELHAHTGEGSAQLS</sequence>
<evidence type="ECO:0000256" key="3">
    <source>
        <dbReference type="ARBA" id="ARBA00023125"/>
    </source>
</evidence>
<evidence type="ECO:0000256" key="1">
    <source>
        <dbReference type="ARBA" id="ARBA00009437"/>
    </source>
</evidence>
<organism evidence="6 7">
    <name type="scientific">Conexibacter stalactiti</name>
    <dbReference type="NCBI Taxonomy" id="1940611"/>
    <lineage>
        <taxon>Bacteria</taxon>
        <taxon>Bacillati</taxon>
        <taxon>Actinomycetota</taxon>
        <taxon>Thermoleophilia</taxon>
        <taxon>Solirubrobacterales</taxon>
        <taxon>Conexibacteraceae</taxon>
        <taxon>Conexibacter</taxon>
    </lineage>
</organism>
<dbReference type="EMBL" id="JAWSTH010000091">
    <property type="protein sequence ID" value="MDW5597507.1"/>
    <property type="molecule type" value="Genomic_DNA"/>
</dbReference>
<keyword evidence="2" id="KW-0805">Transcription regulation</keyword>
<dbReference type="InterPro" id="IPR036390">
    <property type="entry name" value="WH_DNA-bd_sf"/>
</dbReference>
<proteinExistence type="inferred from homology"/>
<dbReference type="PANTHER" id="PTHR30346">
    <property type="entry name" value="TRANSCRIPTIONAL DUAL REGULATOR HCAR-RELATED"/>
    <property type="match status" value="1"/>
</dbReference>
<dbReference type="RefSeq" id="WP_318599972.1">
    <property type="nucleotide sequence ID" value="NZ_JAWSTH010000091.1"/>
</dbReference>
<dbReference type="PRINTS" id="PR00039">
    <property type="entry name" value="HTHLYSR"/>
</dbReference>